<evidence type="ECO:0000313" key="2">
    <source>
        <dbReference type="EMBL" id="MDN4524472.1"/>
    </source>
</evidence>
<accession>A0ABT8HUL9</accession>
<keyword evidence="1" id="KW-1133">Transmembrane helix</keyword>
<dbReference type="Proteomes" id="UP001172721">
    <property type="component" value="Unassembled WGS sequence"/>
</dbReference>
<evidence type="ECO:0000313" key="3">
    <source>
        <dbReference type="Proteomes" id="UP001172721"/>
    </source>
</evidence>
<name>A0ABT8HUL9_9BACL</name>
<sequence>MITVYYFFGGIALLYFLVMIPVQYAYISGLKERSKRTGLKQQEMYDAMPVQEQQLHYHTQGNLFNLPSALVASLIYKVKHGKSQ</sequence>
<keyword evidence="1" id="KW-0472">Membrane</keyword>
<dbReference type="EMBL" id="JAUHTR010000003">
    <property type="protein sequence ID" value="MDN4524472.1"/>
    <property type="molecule type" value="Genomic_DNA"/>
</dbReference>
<comment type="caution">
    <text evidence="2">The sequence shown here is derived from an EMBL/GenBank/DDBJ whole genome shotgun (WGS) entry which is preliminary data.</text>
</comment>
<dbReference type="InterPro" id="IPR025032">
    <property type="entry name" value="DUF3949"/>
</dbReference>
<feature type="transmembrane region" description="Helical" evidence="1">
    <location>
        <begin position="6"/>
        <end position="27"/>
    </location>
</feature>
<dbReference type="Pfam" id="PF13133">
    <property type="entry name" value="DUF3949"/>
    <property type="match status" value="1"/>
</dbReference>
<evidence type="ECO:0000256" key="1">
    <source>
        <dbReference type="SAM" id="Phobius"/>
    </source>
</evidence>
<keyword evidence="3" id="KW-1185">Reference proteome</keyword>
<proteinExistence type="predicted"/>
<reference evidence="2" key="1">
    <citation type="submission" date="2023-07" db="EMBL/GenBank/DDBJ databases">
        <title>Fictibacillus sp. isolated from freshwater pond.</title>
        <authorList>
            <person name="Kirdat K."/>
            <person name="Bhat A."/>
            <person name="Mourya A."/>
            <person name="Yadav A."/>
        </authorList>
    </citation>
    <scope>NUCLEOTIDE SEQUENCE</scope>
    <source>
        <strain evidence="2">NE201</strain>
    </source>
</reference>
<dbReference type="RefSeq" id="WP_301165518.1">
    <property type="nucleotide sequence ID" value="NZ_JAUHTR010000003.1"/>
</dbReference>
<gene>
    <name evidence="2" type="ORF">QYB97_08305</name>
</gene>
<organism evidence="2 3">
    <name type="scientific">Fictibacillus fluitans</name>
    <dbReference type="NCBI Taxonomy" id="3058422"/>
    <lineage>
        <taxon>Bacteria</taxon>
        <taxon>Bacillati</taxon>
        <taxon>Bacillota</taxon>
        <taxon>Bacilli</taxon>
        <taxon>Bacillales</taxon>
        <taxon>Fictibacillaceae</taxon>
        <taxon>Fictibacillus</taxon>
    </lineage>
</organism>
<protein>
    <submittedName>
        <fullName evidence="2">DUF3949 domain-containing protein</fullName>
    </submittedName>
</protein>
<keyword evidence="1" id="KW-0812">Transmembrane</keyword>